<keyword evidence="2" id="KW-1185">Reference proteome</keyword>
<dbReference type="Proteomes" id="UP000032180">
    <property type="component" value="Chromosome 7"/>
</dbReference>
<reference evidence="2" key="2">
    <citation type="submission" date="2013-12" db="EMBL/GenBank/DDBJ databases">
        <authorList>
            <person name="Yu Y."/>
            <person name="Lee S."/>
            <person name="de Baynast K."/>
            <person name="Wissotski M."/>
            <person name="Liu L."/>
            <person name="Talag J."/>
            <person name="Goicoechea J."/>
            <person name="Angelova A."/>
            <person name="Jetty R."/>
            <person name="Kudrna D."/>
            <person name="Golser W."/>
            <person name="Rivera L."/>
            <person name="Zhang J."/>
            <person name="Wing R."/>
        </authorList>
    </citation>
    <scope>NUCLEOTIDE SEQUENCE</scope>
</reference>
<proteinExistence type="predicted"/>
<dbReference type="Gramene" id="LPERR07G00750.3">
    <property type="protein sequence ID" value="LPERR07G00750.3"/>
    <property type="gene ID" value="LPERR07G00750"/>
</dbReference>
<evidence type="ECO:0000313" key="2">
    <source>
        <dbReference type="Proteomes" id="UP000032180"/>
    </source>
</evidence>
<dbReference type="AlphaFoldDB" id="A0A0D9WUS5"/>
<sequence length="140" mass="15549">MAAYIHPQIKLDTVDWLVRDVDHAATNVKSGLAHWVDWSTLIWSLAFNELTEMRRCRGTEKCFNGATGRGSSGGSARTSSCRCRHRRRRLHALEELTSGRASIGVRRMGGLDPKAFAIACEKTVSENDDEQLDSALLCSK</sequence>
<name>A0A0D9WUS5_9ORYZ</name>
<reference evidence="1 2" key="1">
    <citation type="submission" date="2012-08" db="EMBL/GenBank/DDBJ databases">
        <title>Oryza genome evolution.</title>
        <authorList>
            <person name="Wing R.A."/>
        </authorList>
    </citation>
    <scope>NUCLEOTIDE SEQUENCE</scope>
</reference>
<protein>
    <submittedName>
        <fullName evidence="1">Uncharacterized protein</fullName>
    </submittedName>
</protein>
<organism evidence="1 2">
    <name type="scientific">Leersia perrieri</name>
    <dbReference type="NCBI Taxonomy" id="77586"/>
    <lineage>
        <taxon>Eukaryota</taxon>
        <taxon>Viridiplantae</taxon>
        <taxon>Streptophyta</taxon>
        <taxon>Embryophyta</taxon>
        <taxon>Tracheophyta</taxon>
        <taxon>Spermatophyta</taxon>
        <taxon>Magnoliopsida</taxon>
        <taxon>Liliopsida</taxon>
        <taxon>Poales</taxon>
        <taxon>Poaceae</taxon>
        <taxon>BOP clade</taxon>
        <taxon>Oryzoideae</taxon>
        <taxon>Oryzeae</taxon>
        <taxon>Oryzinae</taxon>
        <taxon>Leersia</taxon>
    </lineage>
</organism>
<dbReference type="EnsemblPlants" id="LPERR07G00750.3">
    <property type="protein sequence ID" value="LPERR07G00750.3"/>
    <property type="gene ID" value="LPERR07G00750"/>
</dbReference>
<evidence type="ECO:0000313" key="1">
    <source>
        <dbReference type="EnsemblPlants" id="LPERR07G00750.3"/>
    </source>
</evidence>
<dbReference type="HOGENOM" id="CLU_1838003_0_0_1"/>
<accession>A0A0D9WUS5</accession>
<reference evidence="1" key="3">
    <citation type="submission" date="2015-04" db="UniProtKB">
        <authorList>
            <consortium name="EnsemblPlants"/>
        </authorList>
    </citation>
    <scope>IDENTIFICATION</scope>
</reference>